<keyword evidence="2" id="KW-0614">Plasmid</keyword>
<dbReference type="KEGG" id="rmb:K529_017435"/>
<dbReference type="AlphaFoldDB" id="A0A1B1A7K8"/>
<keyword evidence="1" id="KW-0472">Membrane</keyword>
<dbReference type="EMBL" id="CP015231">
    <property type="protein sequence ID" value="ANP42554.1"/>
    <property type="molecule type" value="Genomic_DNA"/>
</dbReference>
<name>A0A1B1A7K8_9RHOB</name>
<feature type="transmembrane region" description="Helical" evidence="1">
    <location>
        <begin position="60"/>
        <end position="80"/>
    </location>
</feature>
<gene>
    <name evidence="2" type="ORF">K529_017435</name>
</gene>
<sequence>MSHPHSYSGPAFLSYGFRPFFMAACLFAVVIIPLWMLIWTGGLTLQSVLMPVDWHSHEMIFGYGSAVIAGFLFTAVPNWTGGMPTRGWPLCAMLMLWLAGRLAVLGVVPLSWGAVASVDSAFLLVLSVLVAREIISGKNWRNLMVLVPVSLLGVSNLCFFVESALMGQADVSRRLGLALVIFLVLLIGGRVIPSFTRNWLNQRGYRALPAPFGKFDQLSLLATIPALVVWVIRPESLSVAVLMCLAALLQTARLARWRGLSTLRNPVLAMLHIAFLFAPVGMLANAATAIGSLDASAGLHIWGIGAIGGMTVAVMMRATMGHTGRALVSGPVLNLAFIGLIPALLGRLFPHVEYPGGVTGLDLAALFWTLSFALLCWKLVPWLAMQRQDRKRPTPLRSR</sequence>
<dbReference type="RefSeq" id="WP_046002792.1">
    <property type="nucleotide sequence ID" value="NZ_CP015231.1"/>
</dbReference>
<evidence type="ECO:0000313" key="3">
    <source>
        <dbReference type="Proteomes" id="UP000013243"/>
    </source>
</evidence>
<dbReference type="InterPro" id="IPR010266">
    <property type="entry name" value="NnrS"/>
</dbReference>
<accession>A0A1B1A7K8</accession>
<feature type="transmembrane region" description="Helical" evidence="1">
    <location>
        <begin position="110"/>
        <end position="131"/>
    </location>
</feature>
<dbReference type="Pfam" id="PF05940">
    <property type="entry name" value="NnrS"/>
    <property type="match status" value="1"/>
</dbReference>
<keyword evidence="1" id="KW-1133">Transmembrane helix</keyword>
<dbReference type="Proteomes" id="UP000013243">
    <property type="component" value="Plasmid unnamed1"/>
</dbReference>
<evidence type="ECO:0000256" key="1">
    <source>
        <dbReference type="SAM" id="Phobius"/>
    </source>
</evidence>
<organism evidence="2 3">
    <name type="scientific">Tritonibacter mobilis F1926</name>
    <dbReference type="NCBI Taxonomy" id="1265309"/>
    <lineage>
        <taxon>Bacteria</taxon>
        <taxon>Pseudomonadati</taxon>
        <taxon>Pseudomonadota</taxon>
        <taxon>Alphaproteobacteria</taxon>
        <taxon>Rhodobacterales</taxon>
        <taxon>Paracoccaceae</taxon>
        <taxon>Tritonibacter</taxon>
    </lineage>
</organism>
<keyword evidence="1" id="KW-0812">Transmembrane</keyword>
<feature type="transmembrane region" description="Helical" evidence="1">
    <location>
        <begin position="299"/>
        <end position="319"/>
    </location>
</feature>
<feature type="transmembrane region" description="Helical" evidence="1">
    <location>
        <begin position="267"/>
        <end position="287"/>
    </location>
</feature>
<geneLocation type="plasmid" evidence="2 3">
    <name>unnamed1</name>
</geneLocation>
<protein>
    <submittedName>
        <fullName evidence="2">Short-chain dehydrogenase</fullName>
    </submittedName>
</protein>
<feature type="transmembrane region" description="Helical" evidence="1">
    <location>
        <begin position="365"/>
        <end position="384"/>
    </location>
</feature>
<dbReference type="GeneID" id="28251655"/>
<feature type="transmembrane region" description="Helical" evidence="1">
    <location>
        <begin position="143"/>
        <end position="165"/>
    </location>
</feature>
<feature type="transmembrane region" description="Helical" evidence="1">
    <location>
        <begin position="177"/>
        <end position="195"/>
    </location>
</feature>
<feature type="transmembrane region" description="Helical" evidence="1">
    <location>
        <begin position="326"/>
        <end position="345"/>
    </location>
</feature>
<evidence type="ECO:0000313" key="2">
    <source>
        <dbReference type="EMBL" id="ANP42554.1"/>
    </source>
</evidence>
<proteinExistence type="predicted"/>
<feature type="transmembrane region" description="Helical" evidence="1">
    <location>
        <begin position="20"/>
        <end position="40"/>
    </location>
</feature>
<reference evidence="2 3" key="1">
    <citation type="journal article" date="2016" name="ISME J.">
        <title>Global occurrence and heterogeneity of the Roseobacter-clade species Ruegeria mobilis.</title>
        <authorList>
            <person name="Sonnenschein E."/>
            <person name="Gram L."/>
        </authorList>
    </citation>
    <scope>NUCLEOTIDE SEQUENCE [LARGE SCALE GENOMIC DNA]</scope>
    <source>
        <strain evidence="2 3">F1926</strain>
        <plasmid evidence="2 3">unnamed1</plasmid>
    </source>
</reference>
<dbReference type="OrthoDB" id="9770040at2"/>